<dbReference type="AlphaFoldDB" id="A0A6A5UIW1"/>
<keyword evidence="2 7" id="KW-0812">Transmembrane</keyword>
<dbReference type="Pfam" id="PF20684">
    <property type="entry name" value="Fung_rhodopsin"/>
    <property type="match status" value="1"/>
</dbReference>
<feature type="transmembrane region" description="Helical" evidence="7">
    <location>
        <begin position="258"/>
        <end position="276"/>
    </location>
</feature>
<dbReference type="PANTHER" id="PTHR33048">
    <property type="entry name" value="PTH11-LIKE INTEGRAL MEMBRANE PROTEIN (AFU_ORTHOLOGUE AFUA_5G11245)"/>
    <property type="match status" value="1"/>
</dbReference>
<feature type="transmembrane region" description="Helical" evidence="7">
    <location>
        <begin position="6"/>
        <end position="26"/>
    </location>
</feature>
<name>A0A6A5UIW1_9PLEO</name>
<evidence type="ECO:0000256" key="5">
    <source>
        <dbReference type="ARBA" id="ARBA00038359"/>
    </source>
</evidence>
<comment type="subcellular location">
    <subcellularLocation>
        <location evidence="1">Membrane</location>
        <topology evidence="1">Multi-pass membrane protein</topology>
    </subcellularLocation>
</comment>
<feature type="compositionally biased region" description="Low complexity" evidence="6">
    <location>
        <begin position="360"/>
        <end position="373"/>
    </location>
</feature>
<feature type="transmembrane region" description="Helical" evidence="7">
    <location>
        <begin position="181"/>
        <end position="202"/>
    </location>
</feature>
<protein>
    <recommendedName>
        <fullName evidence="8">Rhodopsin domain-containing protein</fullName>
    </recommendedName>
</protein>
<evidence type="ECO:0000256" key="7">
    <source>
        <dbReference type="SAM" id="Phobius"/>
    </source>
</evidence>
<evidence type="ECO:0000313" key="9">
    <source>
        <dbReference type="EMBL" id="KAF1962856.1"/>
    </source>
</evidence>
<dbReference type="InterPro" id="IPR049326">
    <property type="entry name" value="Rhodopsin_dom_fungi"/>
</dbReference>
<sequence length="390" mass="44241">MPTNFVVELWTYLAIDIVVVFGRLAARWKTNGWRRLAPDDWLMFLSIFIYAGETAEAHYVVFYWFGLANNNMTDDERKNLDPASREHYLRVHGAQTQIVGWLTYLVLLWVLKLCWLFFYRRLGEGVNRMALKINVGFVFVIVTFIGTFLTILLKCQPISKNWQIYPNPGNTCQPAVSKVQAYVLISTNIATDLYIMSIPLPMVWSARIPMLTKLALVGMFCGGLLTAVFGILRCIFVLLDRPDGPVLTGEWSCRESFVAVFISNLPVMYSIVHTFFKHVKKTTFSQSRSRSRNLGKSDGNETSTNAEKGYKLSTIIASRKKEKFKHPLSLPGETFYERFGSEEEIVGMDGVLHNEKEKSSSGSDGSHGPTGPTMGEVLVTREWDVQHHAK</sequence>
<evidence type="ECO:0000256" key="4">
    <source>
        <dbReference type="ARBA" id="ARBA00023136"/>
    </source>
</evidence>
<feature type="transmembrane region" description="Helical" evidence="7">
    <location>
        <begin position="47"/>
        <end position="65"/>
    </location>
</feature>
<feature type="domain" description="Rhodopsin" evidence="8">
    <location>
        <begin position="23"/>
        <end position="272"/>
    </location>
</feature>
<evidence type="ECO:0000256" key="1">
    <source>
        <dbReference type="ARBA" id="ARBA00004141"/>
    </source>
</evidence>
<dbReference type="PANTHER" id="PTHR33048:SF2">
    <property type="entry name" value="SRPK"/>
    <property type="match status" value="1"/>
</dbReference>
<feature type="transmembrane region" description="Helical" evidence="7">
    <location>
        <begin position="214"/>
        <end position="238"/>
    </location>
</feature>
<feature type="region of interest" description="Disordered" evidence="6">
    <location>
        <begin position="350"/>
        <end position="378"/>
    </location>
</feature>
<dbReference type="Proteomes" id="UP000800035">
    <property type="component" value="Unassembled WGS sequence"/>
</dbReference>
<evidence type="ECO:0000256" key="3">
    <source>
        <dbReference type="ARBA" id="ARBA00022989"/>
    </source>
</evidence>
<keyword evidence="3 7" id="KW-1133">Transmembrane helix</keyword>
<evidence type="ECO:0000259" key="8">
    <source>
        <dbReference type="Pfam" id="PF20684"/>
    </source>
</evidence>
<proteinExistence type="inferred from homology"/>
<dbReference type="EMBL" id="ML976978">
    <property type="protein sequence ID" value="KAF1962856.1"/>
    <property type="molecule type" value="Genomic_DNA"/>
</dbReference>
<keyword evidence="10" id="KW-1185">Reference proteome</keyword>
<comment type="similarity">
    <text evidence="5">Belongs to the SAT4 family.</text>
</comment>
<dbReference type="OrthoDB" id="2988756at2759"/>
<organism evidence="9 10">
    <name type="scientific">Byssothecium circinans</name>
    <dbReference type="NCBI Taxonomy" id="147558"/>
    <lineage>
        <taxon>Eukaryota</taxon>
        <taxon>Fungi</taxon>
        <taxon>Dikarya</taxon>
        <taxon>Ascomycota</taxon>
        <taxon>Pezizomycotina</taxon>
        <taxon>Dothideomycetes</taxon>
        <taxon>Pleosporomycetidae</taxon>
        <taxon>Pleosporales</taxon>
        <taxon>Massarineae</taxon>
        <taxon>Massarinaceae</taxon>
        <taxon>Byssothecium</taxon>
    </lineage>
</organism>
<feature type="transmembrane region" description="Helical" evidence="7">
    <location>
        <begin position="98"/>
        <end position="119"/>
    </location>
</feature>
<evidence type="ECO:0000256" key="6">
    <source>
        <dbReference type="SAM" id="MobiDB-lite"/>
    </source>
</evidence>
<evidence type="ECO:0000313" key="10">
    <source>
        <dbReference type="Proteomes" id="UP000800035"/>
    </source>
</evidence>
<dbReference type="GO" id="GO:0016020">
    <property type="term" value="C:membrane"/>
    <property type="evidence" value="ECO:0007669"/>
    <property type="project" value="UniProtKB-SubCell"/>
</dbReference>
<gene>
    <name evidence="9" type="ORF">CC80DRAFT_461235</name>
</gene>
<reference evidence="9" key="1">
    <citation type="journal article" date="2020" name="Stud. Mycol.">
        <title>101 Dothideomycetes genomes: a test case for predicting lifestyles and emergence of pathogens.</title>
        <authorList>
            <person name="Haridas S."/>
            <person name="Albert R."/>
            <person name="Binder M."/>
            <person name="Bloem J."/>
            <person name="Labutti K."/>
            <person name="Salamov A."/>
            <person name="Andreopoulos B."/>
            <person name="Baker S."/>
            <person name="Barry K."/>
            <person name="Bills G."/>
            <person name="Bluhm B."/>
            <person name="Cannon C."/>
            <person name="Castanera R."/>
            <person name="Culley D."/>
            <person name="Daum C."/>
            <person name="Ezra D."/>
            <person name="Gonzalez J."/>
            <person name="Henrissat B."/>
            <person name="Kuo A."/>
            <person name="Liang C."/>
            <person name="Lipzen A."/>
            <person name="Lutzoni F."/>
            <person name="Magnuson J."/>
            <person name="Mondo S."/>
            <person name="Nolan M."/>
            <person name="Ohm R."/>
            <person name="Pangilinan J."/>
            <person name="Park H.-J."/>
            <person name="Ramirez L."/>
            <person name="Alfaro M."/>
            <person name="Sun H."/>
            <person name="Tritt A."/>
            <person name="Yoshinaga Y."/>
            <person name="Zwiers L.-H."/>
            <person name="Turgeon B."/>
            <person name="Goodwin S."/>
            <person name="Spatafora J."/>
            <person name="Crous P."/>
            <person name="Grigoriev I."/>
        </authorList>
    </citation>
    <scope>NUCLEOTIDE SEQUENCE</scope>
    <source>
        <strain evidence="9">CBS 675.92</strain>
    </source>
</reference>
<feature type="transmembrane region" description="Helical" evidence="7">
    <location>
        <begin position="131"/>
        <end position="153"/>
    </location>
</feature>
<dbReference type="InterPro" id="IPR052337">
    <property type="entry name" value="SAT4-like"/>
</dbReference>
<keyword evidence="4 7" id="KW-0472">Membrane</keyword>
<accession>A0A6A5UIW1</accession>
<evidence type="ECO:0000256" key="2">
    <source>
        <dbReference type="ARBA" id="ARBA00022692"/>
    </source>
</evidence>